<evidence type="ECO:0000256" key="6">
    <source>
        <dbReference type="ARBA" id="ARBA00022777"/>
    </source>
</evidence>
<dbReference type="Gene3D" id="3.30.565.10">
    <property type="entry name" value="Histidine kinase-like ATPase, C-terminal domain"/>
    <property type="match status" value="1"/>
</dbReference>
<evidence type="ECO:0000256" key="8">
    <source>
        <dbReference type="ARBA" id="ARBA00023012"/>
    </source>
</evidence>
<proteinExistence type="predicted"/>
<organism evidence="11 12">
    <name type="scientific">Rhodococcus kronopolitis</name>
    <dbReference type="NCBI Taxonomy" id="1460226"/>
    <lineage>
        <taxon>Bacteria</taxon>
        <taxon>Bacillati</taxon>
        <taxon>Actinomycetota</taxon>
        <taxon>Actinomycetes</taxon>
        <taxon>Mycobacteriales</taxon>
        <taxon>Nocardiaceae</taxon>
        <taxon>Rhodococcus</taxon>
    </lineage>
</organism>
<keyword evidence="8" id="KW-0902">Two-component regulatory system</keyword>
<dbReference type="Proteomes" id="UP001595914">
    <property type="component" value="Unassembled WGS sequence"/>
</dbReference>
<dbReference type="EMBL" id="JBHSFO010000004">
    <property type="protein sequence ID" value="MFC4604228.1"/>
    <property type="molecule type" value="Genomic_DNA"/>
</dbReference>
<evidence type="ECO:0000313" key="12">
    <source>
        <dbReference type="Proteomes" id="UP001595914"/>
    </source>
</evidence>
<dbReference type="EC" id="2.7.13.3" evidence="2"/>
<evidence type="ECO:0000256" key="1">
    <source>
        <dbReference type="ARBA" id="ARBA00000085"/>
    </source>
</evidence>
<dbReference type="Pfam" id="PF07730">
    <property type="entry name" value="HisKA_3"/>
    <property type="match status" value="1"/>
</dbReference>
<keyword evidence="9" id="KW-1133">Transmembrane helix</keyword>
<evidence type="ECO:0000313" key="11">
    <source>
        <dbReference type="EMBL" id="MFC4604228.1"/>
    </source>
</evidence>
<evidence type="ECO:0000256" key="4">
    <source>
        <dbReference type="ARBA" id="ARBA00022679"/>
    </source>
</evidence>
<comment type="caution">
    <text evidence="11">The sequence shown here is derived from an EMBL/GenBank/DDBJ whole genome shotgun (WGS) entry which is preliminary data.</text>
</comment>
<dbReference type="SUPFAM" id="SSF55874">
    <property type="entry name" value="ATPase domain of HSP90 chaperone/DNA topoisomerase II/histidine kinase"/>
    <property type="match status" value="1"/>
</dbReference>
<feature type="domain" description="Signal transduction histidine kinase subgroup 3 dimerisation and phosphoacceptor" evidence="10">
    <location>
        <begin position="181"/>
        <end position="245"/>
    </location>
</feature>
<dbReference type="PANTHER" id="PTHR24421:SF10">
    <property type="entry name" value="NITRATE_NITRITE SENSOR PROTEIN NARQ"/>
    <property type="match status" value="1"/>
</dbReference>
<dbReference type="InterPro" id="IPR036890">
    <property type="entry name" value="HATPase_C_sf"/>
</dbReference>
<evidence type="ECO:0000256" key="3">
    <source>
        <dbReference type="ARBA" id="ARBA00022553"/>
    </source>
</evidence>
<feature type="transmembrane region" description="Helical" evidence="9">
    <location>
        <begin position="66"/>
        <end position="89"/>
    </location>
</feature>
<evidence type="ECO:0000256" key="7">
    <source>
        <dbReference type="ARBA" id="ARBA00022840"/>
    </source>
</evidence>
<accession>A0ABV9FSI6</accession>
<dbReference type="InterPro" id="IPR011712">
    <property type="entry name" value="Sig_transdc_His_kin_sub3_dim/P"/>
</dbReference>
<feature type="transmembrane region" description="Helical" evidence="9">
    <location>
        <begin position="109"/>
        <end position="126"/>
    </location>
</feature>
<keyword evidence="7" id="KW-0067">ATP-binding</keyword>
<gene>
    <name evidence="11" type="ORF">ACFO6S_11075</name>
</gene>
<keyword evidence="3" id="KW-0597">Phosphoprotein</keyword>
<dbReference type="InterPro" id="IPR050482">
    <property type="entry name" value="Sensor_HK_TwoCompSys"/>
</dbReference>
<keyword evidence="9" id="KW-0812">Transmembrane</keyword>
<dbReference type="RefSeq" id="WP_378416842.1">
    <property type="nucleotide sequence ID" value="NZ_JBHSFO010000004.1"/>
</dbReference>
<dbReference type="CDD" id="cd16917">
    <property type="entry name" value="HATPase_UhpB-NarQ-NarX-like"/>
    <property type="match status" value="1"/>
</dbReference>
<feature type="transmembrane region" description="Helical" evidence="9">
    <location>
        <begin position="14"/>
        <end position="34"/>
    </location>
</feature>
<dbReference type="Gene3D" id="1.20.5.1930">
    <property type="match status" value="1"/>
</dbReference>
<dbReference type="GO" id="GO:0016301">
    <property type="term" value="F:kinase activity"/>
    <property type="evidence" value="ECO:0007669"/>
    <property type="project" value="UniProtKB-KW"/>
</dbReference>
<comment type="catalytic activity">
    <reaction evidence="1">
        <text>ATP + protein L-histidine = ADP + protein N-phospho-L-histidine.</text>
        <dbReference type="EC" id="2.7.13.3"/>
    </reaction>
</comment>
<evidence type="ECO:0000256" key="2">
    <source>
        <dbReference type="ARBA" id="ARBA00012438"/>
    </source>
</evidence>
<keyword evidence="4" id="KW-0808">Transferase</keyword>
<evidence type="ECO:0000256" key="5">
    <source>
        <dbReference type="ARBA" id="ARBA00022741"/>
    </source>
</evidence>
<keyword evidence="5" id="KW-0547">Nucleotide-binding</keyword>
<sequence length="390" mass="40980">MTRAGFVAMPLRTAMPWIGHLVVTVVVVMGGALPDHPGGGFVWSPHRVLFNAVAAAILLGRNRAPFVVLPVVIALVGVSAVVGLFNPGLPVATAVAVYAVVLNTSRRNGLALTAVVAALMIVPVVVDGYNGFQSVLTVLLGGAVGEAVRTQRSYVAAVTERAERAERTREALARQRVAETRLAIARDLHDVVAHQISVINLHAGVAASALRDRPADAEKSLTIVRRASRAVLSEIGDLMATLRDPDAGTGPPGLGQLDDVVREFASHGMAVTVRIDGDCHDLPGTPDVTALRIIQEALTNAHKHGTGRDADVLVECRPHSLRVTVTNPTAPANTDGDHLGTRQGLIGMGERVESVRGTLTYGPNGKGMWILVADVPIGPVDNRTTTEGRS</sequence>
<name>A0ABV9FSI6_9NOCA</name>
<reference evidence="12" key="1">
    <citation type="journal article" date="2019" name="Int. J. Syst. Evol. Microbiol.">
        <title>The Global Catalogue of Microorganisms (GCM) 10K type strain sequencing project: providing services to taxonomists for standard genome sequencing and annotation.</title>
        <authorList>
            <consortium name="The Broad Institute Genomics Platform"/>
            <consortium name="The Broad Institute Genome Sequencing Center for Infectious Disease"/>
            <person name="Wu L."/>
            <person name="Ma J."/>
        </authorList>
    </citation>
    <scope>NUCLEOTIDE SEQUENCE [LARGE SCALE GENOMIC DNA]</scope>
    <source>
        <strain evidence="12">CCUG 54520</strain>
    </source>
</reference>
<protein>
    <recommendedName>
        <fullName evidence="2">histidine kinase</fullName>
        <ecNumber evidence="2">2.7.13.3</ecNumber>
    </recommendedName>
</protein>
<keyword evidence="9" id="KW-0472">Membrane</keyword>
<keyword evidence="12" id="KW-1185">Reference proteome</keyword>
<dbReference type="PANTHER" id="PTHR24421">
    <property type="entry name" value="NITRATE/NITRITE SENSOR PROTEIN NARX-RELATED"/>
    <property type="match status" value="1"/>
</dbReference>
<evidence type="ECO:0000256" key="9">
    <source>
        <dbReference type="SAM" id="Phobius"/>
    </source>
</evidence>
<keyword evidence="6 11" id="KW-0418">Kinase</keyword>
<evidence type="ECO:0000259" key="10">
    <source>
        <dbReference type="Pfam" id="PF07730"/>
    </source>
</evidence>